<dbReference type="SFLD" id="SFLDS00019">
    <property type="entry name" value="Glutathione_Transferase_(cytos"/>
    <property type="match status" value="1"/>
</dbReference>
<evidence type="ECO:0000256" key="1">
    <source>
        <dbReference type="ARBA" id="ARBA00010128"/>
    </source>
</evidence>
<dbReference type="PANTHER" id="PTHR43900">
    <property type="entry name" value="GLUTATHIONE S-TRANSFERASE RHO"/>
    <property type="match status" value="1"/>
</dbReference>
<dbReference type="FunFam" id="3.40.30.10:FF:000016">
    <property type="entry name" value="Glutathione S-transferase F2"/>
    <property type="match status" value="1"/>
</dbReference>
<dbReference type="GO" id="GO:0005737">
    <property type="term" value="C:cytoplasm"/>
    <property type="evidence" value="ECO:0007669"/>
    <property type="project" value="TreeGrafter"/>
</dbReference>
<evidence type="ECO:0000256" key="4">
    <source>
        <dbReference type="ARBA" id="ARBA00047960"/>
    </source>
</evidence>
<dbReference type="Gene3D" id="3.40.30.10">
    <property type="entry name" value="Glutaredoxin"/>
    <property type="match status" value="1"/>
</dbReference>
<dbReference type="InterPro" id="IPR034347">
    <property type="entry name" value="GST_Phi_C"/>
</dbReference>
<evidence type="ECO:0000256" key="3">
    <source>
        <dbReference type="ARBA" id="ARBA00022679"/>
    </source>
</evidence>
<dbReference type="InterPro" id="IPR004045">
    <property type="entry name" value="Glutathione_S-Trfase_N"/>
</dbReference>
<dbReference type="PROSITE" id="PS50405">
    <property type="entry name" value="GST_CTER"/>
    <property type="match status" value="1"/>
</dbReference>
<comment type="catalytic activity">
    <reaction evidence="4">
        <text>RX + glutathione = an S-substituted glutathione + a halide anion + H(+)</text>
        <dbReference type="Rhea" id="RHEA:16437"/>
        <dbReference type="ChEBI" id="CHEBI:15378"/>
        <dbReference type="ChEBI" id="CHEBI:16042"/>
        <dbReference type="ChEBI" id="CHEBI:17792"/>
        <dbReference type="ChEBI" id="CHEBI:57925"/>
        <dbReference type="ChEBI" id="CHEBI:90779"/>
        <dbReference type="EC" id="2.5.1.18"/>
    </reaction>
</comment>
<evidence type="ECO:0000256" key="2">
    <source>
        <dbReference type="ARBA" id="ARBA00012452"/>
    </source>
</evidence>
<dbReference type="InterPro" id="IPR036282">
    <property type="entry name" value="Glutathione-S-Trfase_C_sf"/>
</dbReference>
<dbReference type="GO" id="GO:0009636">
    <property type="term" value="P:response to toxic substance"/>
    <property type="evidence" value="ECO:0007669"/>
    <property type="project" value="UniProtKB-ARBA"/>
</dbReference>
<dbReference type="FunFam" id="1.20.1050.10:FF:000004">
    <property type="entry name" value="Glutathione S-transferase F2"/>
    <property type="match status" value="1"/>
</dbReference>
<dbReference type="EMBL" id="JAACJM010000032">
    <property type="protein sequence ID" value="KAF5364697.1"/>
    <property type="molecule type" value="Genomic_DNA"/>
</dbReference>
<dbReference type="Proteomes" id="UP000559256">
    <property type="component" value="Unassembled WGS sequence"/>
</dbReference>
<dbReference type="SFLD" id="SFLDG00358">
    <property type="entry name" value="Main_(cytGST)"/>
    <property type="match status" value="1"/>
</dbReference>
<dbReference type="SUPFAM" id="SSF47616">
    <property type="entry name" value="GST C-terminal domain-like"/>
    <property type="match status" value="1"/>
</dbReference>
<accession>A0A8H5GGP3</accession>
<dbReference type="PROSITE" id="PS50404">
    <property type="entry name" value="GST_NTER"/>
    <property type="match status" value="1"/>
</dbReference>
<comment type="caution">
    <text evidence="7">The sequence shown here is derived from an EMBL/GenBank/DDBJ whole genome shotgun (WGS) entry which is preliminary data.</text>
</comment>
<proteinExistence type="inferred from homology"/>
<organism evidence="7 8">
    <name type="scientific">Tetrapyrgos nigripes</name>
    <dbReference type="NCBI Taxonomy" id="182062"/>
    <lineage>
        <taxon>Eukaryota</taxon>
        <taxon>Fungi</taxon>
        <taxon>Dikarya</taxon>
        <taxon>Basidiomycota</taxon>
        <taxon>Agaricomycotina</taxon>
        <taxon>Agaricomycetes</taxon>
        <taxon>Agaricomycetidae</taxon>
        <taxon>Agaricales</taxon>
        <taxon>Marasmiineae</taxon>
        <taxon>Marasmiaceae</taxon>
        <taxon>Tetrapyrgos</taxon>
    </lineage>
</organism>
<dbReference type="Pfam" id="PF00043">
    <property type="entry name" value="GST_C"/>
    <property type="match status" value="1"/>
</dbReference>
<feature type="domain" description="GST C-terminal" evidence="6">
    <location>
        <begin position="89"/>
        <end position="218"/>
    </location>
</feature>
<dbReference type="InterPro" id="IPR010987">
    <property type="entry name" value="Glutathione-S-Trfase_C-like"/>
</dbReference>
<dbReference type="OrthoDB" id="249703at2759"/>
<protein>
    <recommendedName>
        <fullName evidence="2">glutathione transferase</fullName>
        <ecNumber evidence="2">2.5.1.18</ecNumber>
    </recommendedName>
</protein>
<gene>
    <name evidence="7" type="ORF">D9758_005629</name>
</gene>
<dbReference type="Pfam" id="PF02798">
    <property type="entry name" value="GST_N"/>
    <property type="match status" value="1"/>
</dbReference>
<evidence type="ECO:0000313" key="7">
    <source>
        <dbReference type="EMBL" id="KAF5364697.1"/>
    </source>
</evidence>
<dbReference type="PANTHER" id="PTHR43900:SF3">
    <property type="entry name" value="GLUTATHIONE S-TRANSFERASE RHO"/>
    <property type="match status" value="1"/>
</dbReference>
<evidence type="ECO:0000259" key="5">
    <source>
        <dbReference type="PROSITE" id="PS50404"/>
    </source>
</evidence>
<dbReference type="EC" id="2.5.1.18" evidence="2"/>
<keyword evidence="3" id="KW-0808">Transferase</keyword>
<comment type="similarity">
    <text evidence="1">Belongs to the GST superfamily. Phi family.</text>
</comment>
<feature type="domain" description="GST N-terminal" evidence="5">
    <location>
        <begin position="1"/>
        <end position="80"/>
    </location>
</feature>
<dbReference type="InterPro" id="IPR036249">
    <property type="entry name" value="Thioredoxin-like_sf"/>
</dbReference>
<dbReference type="SUPFAM" id="SSF52833">
    <property type="entry name" value="Thioredoxin-like"/>
    <property type="match status" value="1"/>
</dbReference>
<dbReference type="CDD" id="cd03187">
    <property type="entry name" value="GST_C_Phi"/>
    <property type="match status" value="1"/>
</dbReference>
<sequence>MVLKLYGNPQSTCTKRVAAVLHEKKIPHELVTVDWSKIKEPEFVEKQPFGQVPYLDDDGFIVFESRAICRYIQAKFPDQGPKLVPSASDLKATALFEQAASVEAANFDQFAAKACFEGVIKGWYGAPKDQATFDQNISTLSGRLDGYERILSKQKYLAGDELTLADIFHLPYGEMLFQAGSDLLTSKGPNVARWWKDISSRPAWQAVKGAAPTGNVTF</sequence>
<dbReference type="InterPro" id="IPR004046">
    <property type="entry name" value="GST_C"/>
</dbReference>
<dbReference type="GO" id="GO:0006749">
    <property type="term" value="P:glutathione metabolic process"/>
    <property type="evidence" value="ECO:0007669"/>
    <property type="project" value="TreeGrafter"/>
</dbReference>
<reference evidence="7 8" key="1">
    <citation type="journal article" date="2020" name="ISME J.">
        <title>Uncovering the hidden diversity of litter-decomposition mechanisms in mushroom-forming fungi.</title>
        <authorList>
            <person name="Floudas D."/>
            <person name="Bentzer J."/>
            <person name="Ahren D."/>
            <person name="Johansson T."/>
            <person name="Persson P."/>
            <person name="Tunlid A."/>
        </authorList>
    </citation>
    <scope>NUCLEOTIDE SEQUENCE [LARGE SCALE GENOMIC DNA]</scope>
    <source>
        <strain evidence="7 8">CBS 291.85</strain>
    </source>
</reference>
<dbReference type="InterPro" id="IPR040079">
    <property type="entry name" value="Glutathione_S-Trfase"/>
</dbReference>
<evidence type="ECO:0000313" key="8">
    <source>
        <dbReference type="Proteomes" id="UP000559256"/>
    </source>
</evidence>
<dbReference type="GO" id="GO:0004364">
    <property type="term" value="F:glutathione transferase activity"/>
    <property type="evidence" value="ECO:0007669"/>
    <property type="project" value="UniProtKB-EC"/>
</dbReference>
<dbReference type="GO" id="GO:0043295">
    <property type="term" value="F:glutathione binding"/>
    <property type="evidence" value="ECO:0007669"/>
    <property type="project" value="TreeGrafter"/>
</dbReference>
<evidence type="ECO:0000259" key="6">
    <source>
        <dbReference type="PROSITE" id="PS50405"/>
    </source>
</evidence>
<dbReference type="AlphaFoldDB" id="A0A8H5GGP3"/>
<keyword evidence="8" id="KW-1185">Reference proteome</keyword>
<dbReference type="SFLD" id="SFLDG01154">
    <property type="entry name" value="Main.5:_Phi-like"/>
    <property type="match status" value="1"/>
</dbReference>
<dbReference type="Gene3D" id="1.20.1050.10">
    <property type="match status" value="1"/>
</dbReference>
<name>A0A8H5GGP3_9AGAR</name>
<dbReference type="CDD" id="cd03053">
    <property type="entry name" value="GST_N_Phi"/>
    <property type="match status" value="1"/>
</dbReference>